<reference evidence="2" key="1">
    <citation type="journal article" date="2020" name="Stud. Mycol.">
        <title>101 Dothideomycetes genomes: a test case for predicting lifestyles and emergence of pathogens.</title>
        <authorList>
            <person name="Haridas S."/>
            <person name="Albert R."/>
            <person name="Binder M."/>
            <person name="Bloem J."/>
            <person name="Labutti K."/>
            <person name="Salamov A."/>
            <person name="Andreopoulos B."/>
            <person name="Baker S."/>
            <person name="Barry K."/>
            <person name="Bills G."/>
            <person name="Bluhm B."/>
            <person name="Cannon C."/>
            <person name="Castanera R."/>
            <person name="Culley D."/>
            <person name="Daum C."/>
            <person name="Ezra D."/>
            <person name="Gonzalez J."/>
            <person name="Henrissat B."/>
            <person name="Kuo A."/>
            <person name="Liang C."/>
            <person name="Lipzen A."/>
            <person name="Lutzoni F."/>
            <person name="Magnuson J."/>
            <person name="Mondo S."/>
            <person name="Nolan M."/>
            <person name="Ohm R."/>
            <person name="Pangilinan J."/>
            <person name="Park H.-J."/>
            <person name="Ramirez L."/>
            <person name="Alfaro M."/>
            <person name="Sun H."/>
            <person name="Tritt A."/>
            <person name="Yoshinaga Y."/>
            <person name="Zwiers L.-H."/>
            <person name="Turgeon B."/>
            <person name="Goodwin S."/>
            <person name="Spatafora J."/>
            <person name="Crous P."/>
            <person name="Grigoriev I."/>
        </authorList>
    </citation>
    <scope>NUCLEOTIDE SEQUENCE</scope>
    <source>
        <strain evidence="2">CBS 110217</strain>
    </source>
</reference>
<sequence>MPTEEERPSMFARPNKQSQTSRRERAHESTSSGSRVVKHDRRVVDRPATSRAQLSTSPSPPNASHTTRARRVDGIACSQTPLREVKNRESTASSRQRTGALSGHPNPLGSKPIRTTPHKIPGEFEAPYPLRITRKKTHALPSSAPERQSMTSAPSSVREVPYNFQFAPAIRHTPRQYDTRLSDSGQSYIHRALSHHDESHFQDNEEANVISPLSRPAELFYNNGSTAEPCTIRSDCAMGTLAQVVLGNRDWTPPSSPGSDDNTYDAVASTMGFENAVSSIPDLQPLRLDLGPSFVEQWQAWLHKMAKRYDNADCNDMMPTKTSSTEEDSYEGLG</sequence>
<dbReference type="AlphaFoldDB" id="A0A9P4HL68"/>
<protein>
    <submittedName>
        <fullName evidence="2">Uncharacterized protein</fullName>
    </submittedName>
</protein>
<feature type="region of interest" description="Disordered" evidence="1">
    <location>
        <begin position="137"/>
        <end position="156"/>
    </location>
</feature>
<feature type="compositionally biased region" description="Polar residues" evidence="1">
    <location>
        <begin position="145"/>
        <end position="155"/>
    </location>
</feature>
<proteinExistence type="predicted"/>
<keyword evidence="3" id="KW-1185">Reference proteome</keyword>
<feature type="region of interest" description="Disordered" evidence="1">
    <location>
        <begin position="1"/>
        <end position="132"/>
    </location>
</feature>
<gene>
    <name evidence="2" type="ORF">EK21DRAFT_106391</name>
</gene>
<dbReference type="Proteomes" id="UP000799777">
    <property type="component" value="Unassembled WGS sequence"/>
</dbReference>
<feature type="compositionally biased region" description="Polar residues" evidence="1">
    <location>
        <begin position="50"/>
        <end position="66"/>
    </location>
</feature>
<accession>A0A9P4HL68</accession>
<dbReference type="EMBL" id="ML978155">
    <property type="protein sequence ID" value="KAF2036289.1"/>
    <property type="molecule type" value="Genomic_DNA"/>
</dbReference>
<evidence type="ECO:0000313" key="2">
    <source>
        <dbReference type="EMBL" id="KAF2036289.1"/>
    </source>
</evidence>
<feature type="compositionally biased region" description="Polar residues" evidence="1">
    <location>
        <begin position="90"/>
        <end position="99"/>
    </location>
</feature>
<name>A0A9P4HL68_9PLEO</name>
<organism evidence="2 3">
    <name type="scientific">Setomelanomma holmii</name>
    <dbReference type="NCBI Taxonomy" id="210430"/>
    <lineage>
        <taxon>Eukaryota</taxon>
        <taxon>Fungi</taxon>
        <taxon>Dikarya</taxon>
        <taxon>Ascomycota</taxon>
        <taxon>Pezizomycotina</taxon>
        <taxon>Dothideomycetes</taxon>
        <taxon>Pleosporomycetidae</taxon>
        <taxon>Pleosporales</taxon>
        <taxon>Pleosporineae</taxon>
        <taxon>Phaeosphaeriaceae</taxon>
        <taxon>Setomelanomma</taxon>
    </lineage>
</organism>
<evidence type="ECO:0000313" key="3">
    <source>
        <dbReference type="Proteomes" id="UP000799777"/>
    </source>
</evidence>
<evidence type="ECO:0000256" key="1">
    <source>
        <dbReference type="SAM" id="MobiDB-lite"/>
    </source>
</evidence>
<comment type="caution">
    <text evidence="2">The sequence shown here is derived from an EMBL/GenBank/DDBJ whole genome shotgun (WGS) entry which is preliminary data.</text>
</comment>